<keyword evidence="3" id="KW-1003">Cell membrane</keyword>
<evidence type="ECO:0000256" key="5">
    <source>
        <dbReference type="ARBA" id="ARBA00022989"/>
    </source>
</evidence>
<dbReference type="GO" id="GO:0005886">
    <property type="term" value="C:plasma membrane"/>
    <property type="evidence" value="ECO:0007669"/>
    <property type="project" value="UniProtKB-SubCell"/>
</dbReference>
<feature type="transmembrane region" description="Helical" evidence="7">
    <location>
        <begin position="211"/>
        <end position="230"/>
    </location>
</feature>
<dbReference type="STRING" id="617002.SAMN05660653_03138"/>
<evidence type="ECO:0000256" key="2">
    <source>
        <dbReference type="ARBA" id="ARBA00007400"/>
    </source>
</evidence>
<dbReference type="GO" id="GO:0016413">
    <property type="term" value="F:O-acetyltransferase activity"/>
    <property type="evidence" value="ECO:0007669"/>
    <property type="project" value="TreeGrafter"/>
</dbReference>
<feature type="transmembrane region" description="Helical" evidence="7">
    <location>
        <begin position="149"/>
        <end position="171"/>
    </location>
</feature>
<dbReference type="EMBL" id="FMXO01000022">
    <property type="protein sequence ID" value="SDB60763.1"/>
    <property type="molecule type" value="Genomic_DNA"/>
</dbReference>
<keyword evidence="9" id="KW-0012">Acyltransferase</keyword>
<dbReference type="GO" id="GO:0009246">
    <property type="term" value="P:enterobacterial common antigen biosynthetic process"/>
    <property type="evidence" value="ECO:0007669"/>
    <property type="project" value="TreeGrafter"/>
</dbReference>
<feature type="transmembrane region" description="Helical" evidence="7">
    <location>
        <begin position="118"/>
        <end position="142"/>
    </location>
</feature>
<dbReference type="InterPro" id="IPR002656">
    <property type="entry name" value="Acyl_transf_3_dom"/>
</dbReference>
<feature type="transmembrane region" description="Helical" evidence="7">
    <location>
        <begin position="286"/>
        <end position="305"/>
    </location>
</feature>
<dbReference type="OrthoDB" id="1072135at2"/>
<dbReference type="RefSeq" id="WP_092123798.1">
    <property type="nucleotide sequence ID" value="NZ_FMXO01000022.1"/>
</dbReference>
<protein>
    <submittedName>
        <fullName evidence="9">Surface polysaccharide O-acyltransferase, integral membrane enzyme</fullName>
    </submittedName>
</protein>
<evidence type="ECO:0000259" key="8">
    <source>
        <dbReference type="Pfam" id="PF01757"/>
    </source>
</evidence>
<feature type="transmembrane region" description="Helical" evidence="7">
    <location>
        <begin position="242"/>
        <end position="265"/>
    </location>
</feature>
<feature type="transmembrane region" description="Helical" evidence="7">
    <location>
        <begin position="12"/>
        <end position="30"/>
    </location>
</feature>
<comment type="similarity">
    <text evidence="2">Belongs to the acyltransferase 3 family.</text>
</comment>
<accession>A0A1G6ETS1</accession>
<evidence type="ECO:0000256" key="7">
    <source>
        <dbReference type="SAM" id="Phobius"/>
    </source>
</evidence>
<dbReference type="Pfam" id="PF01757">
    <property type="entry name" value="Acyl_transf_3"/>
    <property type="match status" value="1"/>
</dbReference>
<evidence type="ECO:0000313" key="9">
    <source>
        <dbReference type="EMBL" id="SDB60763.1"/>
    </source>
</evidence>
<evidence type="ECO:0000313" key="10">
    <source>
        <dbReference type="Proteomes" id="UP000198771"/>
    </source>
</evidence>
<keyword evidence="4 7" id="KW-0812">Transmembrane</keyword>
<name>A0A1G6ETS1_9BACT</name>
<feature type="transmembrane region" description="Helical" evidence="7">
    <location>
        <begin position="325"/>
        <end position="354"/>
    </location>
</feature>
<evidence type="ECO:0000256" key="1">
    <source>
        <dbReference type="ARBA" id="ARBA00004651"/>
    </source>
</evidence>
<evidence type="ECO:0000256" key="4">
    <source>
        <dbReference type="ARBA" id="ARBA00022692"/>
    </source>
</evidence>
<organism evidence="9 10">
    <name type="scientific">Desulfonatronum thiosulfatophilum</name>
    <dbReference type="NCBI Taxonomy" id="617002"/>
    <lineage>
        <taxon>Bacteria</taxon>
        <taxon>Pseudomonadati</taxon>
        <taxon>Thermodesulfobacteriota</taxon>
        <taxon>Desulfovibrionia</taxon>
        <taxon>Desulfovibrionales</taxon>
        <taxon>Desulfonatronaceae</taxon>
        <taxon>Desulfonatronum</taxon>
    </lineage>
</organism>
<keyword evidence="5 7" id="KW-1133">Transmembrane helix</keyword>
<dbReference type="PANTHER" id="PTHR40074">
    <property type="entry name" value="O-ACETYLTRANSFERASE WECH"/>
    <property type="match status" value="1"/>
</dbReference>
<dbReference type="Proteomes" id="UP000198771">
    <property type="component" value="Unassembled WGS sequence"/>
</dbReference>
<keyword evidence="10" id="KW-1185">Reference proteome</keyword>
<reference evidence="9 10" key="1">
    <citation type="submission" date="2016-10" db="EMBL/GenBank/DDBJ databases">
        <authorList>
            <person name="de Groot N.N."/>
        </authorList>
    </citation>
    <scope>NUCLEOTIDE SEQUENCE [LARGE SCALE GENOMIC DNA]</scope>
    <source>
        <strain evidence="9 10">ASO4-2</strain>
    </source>
</reference>
<feature type="transmembrane region" description="Helical" evidence="7">
    <location>
        <begin position="77"/>
        <end position="98"/>
    </location>
</feature>
<proteinExistence type="inferred from homology"/>
<dbReference type="PANTHER" id="PTHR40074:SF2">
    <property type="entry name" value="O-ACETYLTRANSFERASE WECH"/>
    <property type="match status" value="1"/>
</dbReference>
<feature type="transmembrane region" description="Helical" evidence="7">
    <location>
        <begin position="183"/>
        <end position="199"/>
    </location>
</feature>
<gene>
    <name evidence="9" type="ORF">SAMN05660653_03138</name>
</gene>
<dbReference type="AlphaFoldDB" id="A0A1G6ETS1"/>
<keyword evidence="9" id="KW-0808">Transferase</keyword>
<comment type="subcellular location">
    <subcellularLocation>
        <location evidence="1">Cell membrane</location>
        <topology evidence="1">Multi-pass membrane protein</topology>
    </subcellularLocation>
</comment>
<sequence length="362" mass="41305">MRLLWVDVLKILAIFGVVLLHASAPFLVPFEDSAAWWTGNIYDSFVRWCVPLFVMVSGALVLPGADKVPLREFLLVRIRRILIPFLVWSAVYFFYGIQVKGDEYGIGDFFPLLFSEPIYYHLWFIYMLVTLYLFAPVISALLNQAPRKFAWYLVGLWFCWASVLPIIHELFDYETYFVSDLNEYSALKLSGYFLLGYLLKDVTVQSKSRLFLPALVFLAGGAATSVGTYLASRQAGEFVHFFYDYFSITVVAMAIPLFFIVRSVFDTRRVITENGNERIRMNSPKLLQRIGKSVFGIYLIHALILELLRDGRLGFTIDHGSAFGMTLPLAVGIPFFALSIFVLSLSLVFIFSLVPFMRKIIA</sequence>
<evidence type="ECO:0000256" key="6">
    <source>
        <dbReference type="ARBA" id="ARBA00023136"/>
    </source>
</evidence>
<keyword evidence="6 7" id="KW-0472">Membrane</keyword>
<feature type="domain" description="Acyltransferase 3" evidence="8">
    <location>
        <begin position="4"/>
        <end position="350"/>
    </location>
</feature>
<feature type="transmembrane region" description="Helical" evidence="7">
    <location>
        <begin position="45"/>
        <end position="65"/>
    </location>
</feature>
<evidence type="ECO:0000256" key="3">
    <source>
        <dbReference type="ARBA" id="ARBA00022475"/>
    </source>
</evidence>